<comment type="caution">
    <text evidence="2">The sequence shown here is derived from an EMBL/GenBank/DDBJ whole genome shotgun (WGS) entry which is preliminary data.</text>
</comment>
<evidence type="ECO:0000313" key="2">
    <source>
        <dbReference type="EMBL" id="GAA5341575.1"/>
    </source>
</evidence>
<protein>
    <submittedName>
        <fullName evidence="2">Uncharacterized protein</fullName>
    </submittedName>
</protein>
<feature type="region of interest" description="Disordered" evidence="1">
    <location>
        <begin position="436"/>
        <end position="480"/>
    </location>
</feature>
<accession>A0ABP9U1T2</accession>
<keyword evidence="3" id="KW-1185">Reference proteome</keyword>
<evidence type="ECO:0000256" key="1">
    <source>
        <dbReference type="SAM" id="MobiDB-lite"/>
    </source>
</evidence>
<organism evidence="2 3">
    <name type="scientific">Brevibacterium ammoniilyticum</name>
    <dbReference type="NCBI Taxonomy" id="1046555"/>
    <lineage>
        <taxon>Bacteria</taxon>
        <taxon>Bacillati</taxon>
        <taxon>Actinomycetota</taxon>
        <taxon>Actinomycetes</taxon>
        <taxon>Micrococcales</taxon>
        <taxon>Brevibacteriaceae</taxon>
        <taxon>Brevibacterium</taxon>
    </lineage>
</organism>
<gene>
    <name evidence="2" type="ORF">KACC15558_26160</name>
</gene>
<dbReference type="EMBL" id="BAABNP010000011">
    <property type="protein sequence ID" value="GAA5341575.1"/>
    <property type="molecule type" value="Genomic_DNA"/>
</dbReference>
<reference evidence="2 3" key="1">
    <citation type="submission" date="2024-02" db="EMBL/GenBank/DDBJ databases">
        <title>Characterization of antibiotic resistant novel bacterial strains and their environmental applications.</title>
        <authorList>
            <person name="Manzoor S."/>
            <person name="Abbas S."/>
            <person name="Arshad M."/>
            <person name="Li W.J."/>
            <person name="Ahmed I."/>
        </authorList>
    </citation>
    <scope>NUCLEOTIDE SEQUENCE [LARGE SCALE GENOMIC DNA]</scope>
    <source>
        <strain evidence="2 3">KACC 15558</strain>
    </source>
</reference>
<evidence type="ECO:0000313" key="3">
    <source>
        <dbReference type="Proteomes" id="UP001498935"/>
    </source>
</evidence>
<dbReference type="RefSeq" id="WP_201671119.1">
    <property type="nucleotide sequence ID" value="NZ_BAABBK010000011.1"/>
</dbReference>
<sequence length="480" mass="52866">MSMAEARTPDDGDYLADFRVGVDFTVGAGDMTEAHALIERALDMEDEVGLTFIDQFHDVLDDGRSWGPSGWELAPARPSQVALVQERYPGLVNDAAVIDVLEAVTRAEDRSFVPAEVLSQDTRDRVREMLAGLDPAVRVEDPDRHDRLIYEGPASGAAQYLTEGAYRAFDMNDREHALLVAPSELTPSGRMSRAIPKDRHDMRTLDEIAALLREHTREQSLPDLVRHISRRLETTRREGLPSWMPLGDEPAAVEPAEHVNVGVIVWSDMAEDEPTVLADQHPVRLARALAETLHASLRDSDVFAGAADFLDHHQPPAAWEKPEDVDAWLEDLRAATDYPSFSIQRLPIGTPSSPARELPAAEATRTPVAQEPLFTYRMPVTFEVSARTDEEARELLDEALTGDAAPATPELVQRGQHVRADGDVHGVLGWHHENQEPLPRSLDVVGEVLRERGRDLDADPSGRASTRPGGGPDRGRDGLG</sequence>
<dbReference type="Proteomes" id="UP001498935">
    <property type="component" value="Unassembled WGS sequence"/>
</dbReference>
<proteinExistence type="predicted"/>
<name>A0ABP9U1T2_9MICO</name>
<feature type="compositionally biased region" description="Basic and acidic residues" evidence="1">
    <location>
        <begin position="448"/>
        <end position="457"/>
    </location>
</feature>